<sequence length="585" mass="65866">MSDPIIISDDEDQKTPVPFLSKKPRTLSDPFPTILVLDDDPTPQKFQPASSSFSSTPSFVAETPMSDLSIVKCTKRSSNSQIGVSNCDPKPSGNCGFMCLESENEESESEPVMENQKNKTMADSDDEKDKMGWCSRLFGSTDLLDSDPSNWDPHSSISTVIVEEHLSGDGNPAQATGDASSQPVFLQGDIDQVSSPDGENFSMERRSRTVKQTTTDVNYDKNIMKKGAGKKKMSKEERIQLAEEKKLKKEQEKLQKAALKAQTAELKKLEKEKQKWEKGKLALKSIVAEFDTKIVEQGSVGGHLLTRFAEKGLTYRITSNPIEKSIIWSMSVPEHILQLSPEGTEVRYVLLVYEAEEFCKLVINESLLGHVTRVQNRYPSYTICYLTNKLMAYINKREKEQYKNPENDDAWRCPPVEEVLAKLTTHFSRVHYRHCRDEAELAEHIVGLTCSLATCQFRNKLTRLSVNANGSLIPKDSVDKDLIKKSPWLKALVAIPKVQPRHAVAIWKKYPTMKSLLRVYMDPSISVHDKEFLLEDLTTEGLLGGERRVGQICSKRVYRILMAQSGSIKTDDVEDGADFFRHQSS</sequence>
<evidence type="ECO:0000256" key="9">
    <source>
        <dbReference type="ARBA" id="ARBA00022763"/>
    </source>
</evidence>
<dbReference type="Proteomes" id="UP000091857">
    <property type="component" value="Chromosome 12"/>
</dbReference>
<evidence type="ECO:0000313" key="26">
    <source>
        <dbReference type="Proteomes" id="UP000091857"/>
    </source>
</evidence>
<dbReference type="Pfam" id="PF21292">
    <property type="entry name" value="EME1-MUS81_C"/>
    <property type="match status" value="1"/>
</dbReference>
<evidence type="ECO:0000256" key="21">
    <source>
        <dbReference type="ARBA" id="ARBA00066032"/>
    </source>
</evidence>
<dbReference type="FunFam" id="1.10.150.670:FF:000007">
    <property type="entry name" value="Crossover junction endonuclease EME1B"/>
    <property type="match status" value="1"/>
</dbReference>
<evidence type="ECO:0000256" key="16">
    <source>
        <dbReference type="ARBA" id="ARBA00023204"/>
    </source>
</evidence>
<proteinExistence type="inferred from homology"/>
<keyword evidence="19" id="KW-0131">Cell cycle</keyword>
<dbReference type="InterPro" id="IPR047524">
    <property type="entry name" value="XPF_nuclease_EME1_plant/arthr"/>
</dbReference>
<dbReference type="Gramene" id="Manes.12G145400.1.v8.1">
    <property type="protein sequence ID" value="Manes.12G145400.1.v8.1.CDS"/>
    <property type="gene ID" value="Manes.12G145400.v8.1"/>
</dbReference>
<keyword evidence="10" id="KW-0498">Mitosis</keyword>
<evidence type="ECO:0000256" key="19">
    <source>
        <dbReference type="ARBA" id="ARBA00023306"/>
    </source>
</evidence>
<evidence type="ECO:0000256" key="22">
    <source>
        <dbReference type="SAM" id="Coils"/>
    </source>
</evidence>
<feature type="coiled-coil region" evidence="22">
    <location>
        <begin position="232"/>
        <end position="286"/>
    </location>
</feature>
<evidence type="ECO:0000256" key="3">
    <source>
        <dbReference type="ARBA" id="ARBA00004123"/>
    </source>
</evidence>
<dbReference type="GO" id="GO:0016787">
    <property type="term" value="F:hydrolase activity"/>
    <property type="evidence" value="ECO:0007669"/>
    <property type="project" value="UniProtKB-KW"/>
</dbReference>
<dbReference type="GO" id="GO:0004519">
    <property type="term" value="F:endonuclease activity"/>
    <property type="evidence" value="ECO:0007669"/>
    <property type="project" value="UniProtKB-KW"/>
</dbReference>
<evidence type="ECO:0000256" key="2">
    <source>
        <dbReference type="ARBA" id="ARBA00001946"/>
    </source>
</evidence>
<feature type="compositionally biased region" description="Basic and acidic residues" evidence="23">
    <location>
        <begin position="116"/>
        <end position="130"/>
    </location>
</feature>
<dbReference type="Gene3D" id="3.40.50.10130">
    <property type="match status" value="1"/>
</dbReference>
<evidence type="ECO:0000259" key="24">
    <source>
        <dbReference type="Pfam" id="PF02732"/>
    </source>
</evidence>
<keyword evidence="11" id="KW-0378">Hydrolase</keyword>
<evidence type="ECO:0000256" key="12">
    <source>
        <dbReference type="ARBA" id="ARBA00022837"/>
    </source>
</evidence>
<keyword evidence="13" id="KW-0460">Magnesium</keyword>
<keyword evidence="5" id="KW-0132">Cell division</keyword>
<keyword evidence="6" id="KW-0540">Nuclease</keyword>
<dbReference type="InterPro" id="IPR033310">
    <property type="entry name" value="Mms4/EME1/EME2"/>
</dbReference>
<evidence type="ECO:0000256" key="14">
    <source>
        <dbReference type="ARBA" id="ARBA00023054"/>
    </source>
</evidence>
<comment type="cofactor">
    <cofactor evidence="2">
        <name>Mg(2+)</name>
        <dbReference type="ChEBI" id="CHEBI:18420"/>
    </cofactor>
</comment>
<keyword evidence="15" id="KW-0233">DNA recombination</keyword>
<evidence type="ECO:0000256" key="1">
    <source>
        <dbReference type="ARBA" id="ARBA00001913"/>
    </source>
</evidence>
<comment type="similarity">
    <text evidence="4">Belongs to the EME1/MMS4 family.</text>
</comment>
<evidence type="ECO:0000256" key="6">
    <source>
        <dbReference type="ARBA" id="ARBA00022722"/>
    </source>
</evidence>
<dbReference type="AlphaFoldDB" id="A0A2C9UWL5"/>
<comment type="cofactor">
    <cofactor evidence="1">
        <name>Ca(2+)</name>
        <dbReference type="ChEBI" id="CHEBI:29108"/>
    </cofactor>
</comment>
<evidence type="ECO:0000256" key="13">
    <source>
        <dbReference type="ARBA" id="ARBA00022842"/>
    </source>
</evidence>
<dbReference type="GO" id="GO:0006310">
    <property type="term" value="P:DNA recombination"/>
    <property type="evidence" value="ECO:0007669"/>
    <property type="project" value="UniProtKB-KW"/>
</dbReference>
<keyword evidence="12" id="KW-0106">Calcium</keyword>
<dbReference type="OrthoDB" id="343092at2759"/>
<name>A0A2C9UWL5_MANES</name>
<reference evidence="26" key="1">
    <citation type="journal article" date="2016" name="Nat. Biotechnol.">
        <title>Sequencing wild and cultivated cassava and related species reveals extensive interspecific hybridization and genetic diversity.</title>
        <authorList>
            <person name="Bredeson J.V."/>
            <person name="Lyons J.B."/>
            <person name="Prochnik S.E."/>
            <person name="Wu G.A."/>
            <person name="Ha C.M."/>
            <person name="Edsinger-Gonzales E."/>
            <person name="Grimwood J."/>
            <person name="Schmutz J."/>
            <person name="Rabbi I.Y."/>
            <person name="Egesi C."/>
            <person name="Nauluvula P."/>
            <person name="Lebot V."/>
            <person name="Ndunguru J."/>
            <person name="Mkamilo G."/>
            <person name="Bart R.S."/>
            <person name="Setter T.L."/>
            <person name="Gleadow R.M."/>
            <person name="Kulakow P."/>
            <person name="Ferguson M.E."/>
            <person name="Rounsley S."/>
            <person name="Rokhsar D.S."/>
        </authorList>
    </citation>
    <scope>NUCLEOTIDE SEQUENCE [LARGE SCALE GENOMIC DNA]</scope>
    <source>
        <strain evidence="26">cv. AM560-2</strain>
    </source>
</reference>
<feature type="domain" description="ERCC4" evidence="24">
    <location>
        <begin position="291"/>
        <end position="447"/>
    </location>
</feature>
<dbReference type="GO" id="GO:0006281">
    <property type="term" value="P:DNA repair"/>
    <property type="evidence" value="ECO:0007669"/>
    <property type="project" value="UniProtKB-KW"/>
</dbReference>
<dbReference type="InterPro" id="IPR042530">
    <property type="entry name" value="EME1/EME2_C"/>
</dbReference>
<dbReference type="GO" id="GO:0051321">
    <property type="term" value="P:meiotic cell cycle"/>
    <property type="evidence" value="ECO:0007669"/>
    <property type="project" value="UniProtKB-KW"/>
</dbReference>
<dbReference type="GO" id="GO:0046872">
    <property type="term" value="F:metal ion binding"/>
    <property type="evidence" value="ECO:0007669"/>
    <property type="project" value="UniProtKB-KW"/>
</dbReference>
<evidence type="ECO:0000256" key="8">
    <source>
        <dbReference type="ARBA" id="ARBA00022759"/>
    </source>
</evidence>
<dbReference type="STRING" id="3983.A0A2C9UWL5"/>
<dbReference type="EMBL" id="CM004398">
    <property type="protein sequence ID" value="OAY35975.1"/>
    <property type="molecule type" value="Genomic_DNA"/>
</dbReference>
<dbReference type="PANTHER" id="PTHR21077">
    <property type="entry name" value="EME1 PROTEIN"/>
    <property type="match status" value="1"/>
</dbReference>
<keyword evidence="16" id="KW-0234">DNA repair</keyword>
<dbReference type="GO" id="GO:0005634">
    <property type="term" value="C:nucleus"/>
    <property type="evidence" value="ECO:0007669"/>
    <property type="project" value="UniProtKB-SubCell"/>
</dbReference>
<accession>A0A2C9UWL5</accession>
<evidence type="ECO:0000256" key="15">
    <source>
        <dbReference type="ARBA" id="ARBA00023172"/>
    </source>
</evidence>
<evidence type="ECO:0000256" key="18">
    <source>
        <dbReference type="ARBA" id="ARBA00023254"/>
    </source>
</evidence>
<feature type="region of interest" description="Disordered" evidence="23">
    <location>
        <begin position="103"/>
        <end position="130"/>
    </location>
</feature>
<feature type="region of interest" description="Disordered" evidence="23">
    <location>
        <begin position="1"/>
        <end position="58"/>
    </location>
</feature>
<dbReference type="Pfam" id="PF02732">
    <property type="entry name" value="ERCC4"/>
    <property type="match status" value="1"/>
</dbReference>
<evidence type="ECO:0000256" key="23">
    <source>
        <dbReference type="SAM" id="MobiDB-lite"/>
    </source>
</evidence>
<dbReference type="GO" id="GO:0051301">
    <property type="term" value="P:cell division"/>
    <property type="evidence" value="ECO:0007669"/>
    <property type="project" value="UniProtKB-KW"/>
</dbReference>
<comment type="subunit">
    <text evidence="21">Forms a heterodimer with MUS81.</text>
</comment>
<dbReference type="GO" id="GO:0003677">
    <property type="term" value="F:DNA binding"/>
    <property type="evidence" value="ECO:0007669"/>
    <property type="project" value="InterPro"/>
</dbReference>
<evidence type="ECO:0000256" key="10">
    <source>
        <dbReference type="ARBA" id="ARBA00022776"/>
    </source>
</evidence>
<evidence type="ECO:0000256" key="20">
    <source>
        <dbReference type="ARBA" id="ARBA00059712"/>
    </source>
</evidence>
<organism evidence="25 26">
    <name type="scientific">Manihot esculenta</name>
    <name type="common">Cassava</name>
    <name type="synonym">Jatropha manihot</name>
    <dbReference type="NCBI Taxonomy" id="3983"/>
    <lineage>
        <taxon>Eukaryota</taxon>
        <taxon>Viridiplantae</taxon>
        <taxon>Streptophyta</taxon>
        <taxon>Embryophyta</taxon>
        <taxon>Tracheophyta</taxon>
        <taxon>Spermatophyta</taxon>
        <taxon>Magnoliopsida</taxon>
        <taxon>eudicotyledons</taxon>
        <taxon>Gunneridae</taxon>
        <taxon>Pentapetalae</taxon>
        <taxon>rosids</taxon>
        <taxon>fabids</taxon>
        <taxon>Malpighiales</taxon>
        <taxon>Euphorbiaceae</taxon>
        <taxon>Crotonoideae</taxon>
        <taxon>Manihoteae</taxon>
        <taxon>Manihot</taxon>
    </lineage>
</organism>
<comment type="function">
    <text evidence="20">Interacts with MUS81 to form a DNA structure-specific endonuclease with substrate preference for branched DNA structures with a 5'-end at the branch nick. Typical substrates include 3'-flap structures, D-loops, replication forks, nicked Holliday junctions and also intact Holliday junctions with a reduced efficiency. May be required in mitosis for the processing of stalled or collapsed replication fork intermediates. Plays a role in DNA repair and in genotoxic stress-induced homologous recombination (HR) in somatic cells. Mediates a subset of meiotic recombination events that are insensitive to crossover interference.</text>
</comment>
<evidence type="ECO:0000256" key="7">
    <source>
        <dbReference type="ARBA" id="ARBA00022723"/>
    </source>
</evidence>
<keyword evidence="8" id="KW-0255">Endonuclease</keyword>
<dbReference type="Gene3D" id="1.10.150.670">
    <property type="entry name" value="Crossover junction endonuclease EME1, DNA-binding domain"/>
    <property type="match status" value="1"/>
</dbReference>
<keyword evidence="17" id="KW-0539">Nucleus</keyword>
<keyword evidence="9" id="KW-0227">DNA damage</keyword>
<dbReference type="InterPro" id="IPR006166">
    <property type="entry name" value="ERCC4_domain"/>
</dbReference>
<dbReference type="CDD" id="cd20083">
    <property type="entry name" value="XPF_nuclease_EME"/>
    <property type="match status" value="1"/>
</dbReference>
<keyword evidence="26" id="KW-1185">Reference proteome</keyword>
<comment type="subcellular location">
    <subcellularLocation>
        <location evidence="3">Nucleus</location>
    </subcellularLocation>
</comment>
<protein>
    <recommendedName>
        <fullName evidence="24">ERCC4 domain-containing protein</fullName>
    </recommendedName>
</protein>
<comment type="caution">
    <text evidence="25">The sequence shown here is derived from an EMBL/GenBank/DDBJ whole genome shotgun (WGS) entry which is preliminary data.</text>
</comment>
<evidence type="ECO:0000256" key="17">
    <source>
        <dbReference type="ARBA" id="ARBA00023242"/>
    </source>
</evidence>
<keyword evidence="18" id="KW-0469">Meiosis</keyword>
<gene>
    <name evidence="25" type="ORF">MANES_12G145400v8</name>
</gene>
<evidence type="ECO:0000256" key="5">
    <source>
        <dbReference type="ARBA" id="ARBA00022618"/>
    </source>
</evidence>
<evidence type="ECO:0000256" key="11">
    <source>
        <dbReference type="ARBA" id="ARBA00022801"/>
    </source>
</evidence>
<dbReference type="PANTHER" id="PTHR21077:SF5">
    <property type="entry name" value="CROSSOVER JUNCTION ENDONUCLEASE MMS4"/>
    <property type="match status" value="1"/>
</dbReference>
<evidence type="ECO:0000313" key="25">
    <source>
        <dbReference type="EMBL" id="OAY35975.1"/>
    </source>
</evidence>
<keyword evidence="7" id="KW-0479">Metal-binding</keyword>
<dbReference type="GO" id="GO:0048476">
    <property type="term" value="C:Holliday junction resolvase complex"/>
    <property type="evidence" value="ECO:0007669"/>
    <property type="project" value="InterPro"/>
</dbReference>
<evidence type="ECO:0000256" key="4">
    <source>
        <dbReference type="ARBA" id="ARBA00005313"/>
    </source>
</evidence>
<keyword evidence="14 22" id="KW-0175">Coiled coil</keyword>